<dbReference type="Proteomes" id="UP000076858">
    <property type="component" value="Unassembled WGS sequence"/>
</dbReference>
<evidence type="ECO:0000313" key="2">
    <source>
        <dbReference type="Proteomes" id="UP000076858"/>
    </source>
</evidence>
<dbReference type="EMBL" id="LRGB01001663">
    <property type="protein sequence ID" value="KZS10936.1"/>
    <property type="molecule type" value="Genomic_DNA"/>
</dbReference>
<organism evidence="1 2">
    <name type="scientific">Daphnia magna</name>
    <dbReference type="NCBI Taxonomy" id="35525"/>
    <lineage>
        <taxon>Eukaryota</taxon>
        <taxon>Metazoa</taxon>
        <taxon>Ecdysozoa</taxon>
        <taxon>Arthropoda</taxon>
        <taxon>Crustacea</taxon>
        <taxon>Branchiopoda</taxon>
        <taxon>Diplostraca</taxon>
        <taxon>Cladocera</taxon>
        <taxon>Anomopoda</taxon>
        <taxon>Daphniidae</taxon>
        <taxon>Daphnia</taxon>
    </lineage>
</organism>
<gene>
    <name evidence="1" type="ORF">APZ42_024589</name>
</gene>
<reference evidence="1 2" key="1">
    <citation type="submission" date="2016-03" db="EMBL/GenBank/DDBJ databases">
        <title>EvidentialGene: Evidence-directed Construction of Genes on Genomes.</title>
        <authorList>
            <person name="Gilbert D.G."/>
            <person name="Choi J.-H."/>
            <person name="Mockaitis K."/>
            <person name="Colbourne J."/>
            <person name="Pfrender M."/>
        </authorList>
    </citation>
    <scope>NUCLEOTIDE SEQUENCE [LARGE SCALE GENOMIC DNA]</scope>
    <source>
        <strain evidence="1 2">Xinb3</strain>
        <tissue evidence="1">Complete organism</tissue>
    </source>
</reference>
<keyword evidence="2" id="KW-1185">Reference proteome</keyword>
<comment type="caution">
    <text evidence="1">The sequence shown here is derived from an EMBL/GenBank/DDBJ whole genome shotgun (WGS) entry which is preliminary data.</text>
</comment>
<proteinExistence type="predicted"/>
<accession>A0A0P5FUG0</accession>
<name>A0A0P5FUG0_9CRUS</name>
<protein>
    <submittedName>
        <fullName evidence="1">Uncharacterized protein</fullName>
    </submittedName>
</protein>
<sequence length="58" mass="6654">MFASQSYTRPGIEYYTTKPEYCITTCITLKYYSTKLQSTILFQDATPSLSHLTRSCVT</sequence>
<dbReference type="AlphaFoldDB" id="A0A0P5FUG0"/>
<evidence type="ECO:0000313" key="1">
    <source>
        <dbReference type="EMBL" id="KZS10936.1"/>
    </source>
</evidence>